<evidence type="ECO:0000313" key="1">
    <source>
        <dbReference type="EMBL" id="MCL1632815.1"/>
    </source>
</evidence>
<comment type="caution">
    <text evidence="1">The sequence shown here is derived from an EMBL/GenBank/DDBJ whole genome shotgun (WGS) entry which is preliminary data.</text>
</comment>
<name>A0ABT0MER0_9BACL</name>
<dbReference type="EMBL" id="JAMAST010000023">
    <property type="protein sequence ID" value="MCL1632815.1"/>
    <property type="molecule type" value="Genomic_DNA"/>
</dbReference>
<dbReference type="RefSeq" id="WP_249103421.1">
    <property type="nucleotide sequence ID" value="NZ_JAMAST010000023.1"/>
</dbReference>
<gene>
    <name evidence="1" type="ORF">M3N64_12885</name>
</gene>
<protein>
    <submittedName>
        <fullName evidence="1">Uncharacterized protein</fullName>
    </submittedName>
</protein>
<evidence type="ECO:0000313" key="2">
    <source>
        <dbReference type="Proteomes" id="UP001203004"/>
    </source>
</evidence>
<sequence>MASANEKWLSIPRETREKLRRNVWCTSCGKEVEIVGYVIDQDRFGIILKGKCAICGHDVARVIEMGE</sequence>
<keyword evidence="2" id="KW-1185">Reference proteome</keyword>
<reference evidence="1 2" key="1">
    <citation type="submission" date="2022-05" db="EMBL/GenBank/DDBJ databases">
        <title>Sporolactobacillus sp nov CPB3-1, isolated from tree bark (Mangifera indica L.).</title>
        <authorList>
            <person name="Phuengjayaem S."/>
            <person name="Tanasupawat S."/>
        </authorList>
    </citation>
    <scope>NUCLEOTIDE SEQUENCE [LARGE SCALE GENOMIC DNA]</scope>
    <source>
        <strain evidence="1 2">CPB3-1</strain>
    </source>
</reference>
<proteinExistence type="predicted"/>
<dbReference type="Proteomes" id="UP001203004">
    <property type="component" value="Unassembled WGS sequence"/>
</dbReference>
<accession>A0ABT0MER0</accession>
<organism evidence="1 2">
    <name type="scientific">Sporolactobacillus mangiferae</name>
    <dbReference type="NCBI Taxonomy" id="2940498"/>
    <lineage>
        <taxon>Bacteria</taxon>
        <taxon>Bacillati</taxon>
        <taxon>Bacillota</taxon>
        <taxon>Bacilli</taxon>
        <taxon>Bacillales</taxon>
        <taxon>Sporolactobacillaceae</taxon>
        <taxon>Sporolactobacillus</taxon>
    </lineage>
</organism>